<evidence type="ECO:0000313" key="2">
    <source>
        <dbReference type="Proteomes" id="UP000262621"/>
    </source>
</evidence>
<accession>A0A372FQU9</accession>
<dbReference type="Proteomes" id="UP000262621">
    <property type="component" value="Unassembled WGS sequence"/>
</dbReference>
<proteinExistence type="predicted"/>
<name>A0A372FQU9_9ACTN</name>
<reference evidence="1 2" key="1">
    <citation type="submission" date="2018-08" db="EMBL/GenBank/DDBJ databases">
        <title>Verrucosispora craniellae sp. nov., isolated from a marine sponge in the South China Sea.</title>
        <authorList>
            <person name="Li L."/>
            <person name="Lin H.W."/>
        </authorList>
    </citation>
    <scope>NUCLEOTIDE SEQUENCE [LARGE SCALE GENOMIC DNA]</scope>
    <source>
        <strain evidence="1 2">LHW63014</strain>
    </source>
</reference>
<dbReference type="AlphaFoldDB" id="A0A372FQU9"/>
<keyword evidence="2" id="KW-1185">Reference proteome</keyword>
<dbReference type="OrthoDB" id="3378277at2"/>
<organism evidence="1 2">
    <name type="scientific">Micromonospora craniellae</name>
    <dbReference type="NCBI Taxonomy" id="2294034"/>
    <lineage>
        <taxon>Bacteria</taxon>
        <taxon>Bacillati</taxon>
        <taxon>Actinomycetota</taxon>
        <taxon>Actinomycetes</taxon>
        <taxon>Micromonosporales</taxon>
        <taxon>Micromonosporaceae</taxon>
        <taxon>Micromonospora</taxon>
    </lineage>
</organism>
<comment type="caution">
    <text evidence="1">The sequence shown here is derived from an EMBL/GenBank/DDBJ whole genome shotgun (WGS) entry which is preliminary data.</text>
</comment>
<protein>
    <submittedName>
        <fullName evidence="1">Uncharacterized protein</fullName>
    </submittedName>
</protein>
<dbReference type="EMBL" id="QVFU01000084">
    <property type="protein sequence ID" value="RFS41047.1"/>
    <property type="molecule type" value="Genomic_DNA"/>
</dbReference>
<evidence type="ECO:0000313" key="1">
    <source>
        <dbReference type="EMBL" id="RFS41047.1"/>
    </source>
</evidence>
<sequence length="230" mass="25313">MTLLADTLVSTPDDSATTVLPYEYLHTRNWNRATNAIVRTDTQRWRHADGSGREVTRRAPDLQGVHHQPTRDEQELFDAAEPTTIRYRPGELATHLPDVFPSDTDTLIARLVPPELAAEPTYPRLLVDRVVAMASHHHLDPQQRAATLQVLAAVPGITYQGLTTDLAGRTGMSFHVVAEQSTSSLVIDPTNGQVLSAEERVDSLRPGLFTYVLIVARGRAGTDRDPASHS</sequence>
<gene>
    <name evidence="1" type="ORF">D0Q02_29630</name>
</gene>